<accession>A0A9P1DKM2</accession>
<evidence type="ECO:0000313" key="4">
    <source>
        <dbReference type="Proteomes" id="UP001152797"/>
    </source>
</evidence>
<reference evidence="3 4" key="2">
    <citation type="submission" date="2024-05" db="EMBL/GenBank/DDBJ databases">
        <authorList>
            <person name="Chen Y."/>
            <person name="Shah S."/>
            <person name="Dougan E. K."/>
            <person name="Thang M."/>
            <person name="Chan C."/>
        </authorList>
    </citation>
    <scope>NUCLEOTIDE SEQUENCE [LARGE SCALE GENOMIC DNA]</scope>
</reference>
<dbReference type="Pfam" id="PF14970">
    <property type="entry name" value="TEDC1"/>
    <property type="match status" value="1"/>
</dbReference>
<gene>
    <name evidence="2" type="ORF">C1SCF055_LOCUS37148</name>
</gene>
<dbReference type="EMBL" id="CAMXCT030005328">
    <property type="protein sequence ID" value="CAL4799351.1"/>
    <property type="molecule type" value="Genomic_DNA"/>
</dbReference>
<sequence length="548" mass="61074">MADAAETRAALEFVCETLRKKLPDIDMDAECMRRAKHDDPTVMPRMWALIIQLLELQRDMPTNSKGLHEQPETNQSLQLPAFIPKYAAIYSLSALGYPRADKLAVQSSENNLNQAQNAQAHPSESGSRELLLALGFLLDTMDLLSAHGKLAPYPPDISCVPDRSDRSQKEEKATSNCHQSIGCEAAREKNTSIHVLQIYTKWQNEMRRLQHLDAHRLDVLQKLHTRACQSVERAMAMTNPTNPIKPKTPPAPPTQYELFVLERPALLSEHIQELEADIESRSSHVKKEELFWRWMGSVLKAANSETFEKVETAPSGKSEAVSKSATTSRSVFSSDKVLDSLDKCRDSWQVLEVKKGQPLEVTARGDLRERFDLHKMLPQEVQQRLKAELRKLGASFDEILPSPWLLQSGQIPEFAEFAEFGPGLEKDGSASEASAACPKRHMIQATSIGEGRQRHEPRGQGNTLNAVAAVADLRERYAKTAERHTTFRSFASQKLETTLALAASDVFVKGCAGWGMCFFGLFGHEKFLHLNTSVCGHLAAKLQDGGKS</sequence>
<evidence type="ECO:0000259" key="1">
    <source>
        <dbReference type="Pfam" id="PF14970"/>
    </source>
</evidence>
<dbReference type="EMBL" id="CAMXCT010005328">
    <property type="protein sequence ID" value="CAI4012039.1"/>
    <property type="molecule type" value="Genomic_DNA"/>
</dbReference>
<dbReference type="InterPro" id="IPR043535">
    <property type="entry name" value="TEDC1"/>
</dbReference>
<dbReference type="InterPro" id="IPR027996">
    <property type="entry name" value="TEDC1_dom"/>
</dbReference>
<dbReference type="PANTHER" id="PTHR35076:SF1">
    <property type="entry name" value="TUBULIN EPSILON AND DELTA COMPLEX PROTEIN 1"/>
    <property type="match status" value="1"/>
</dbReference>
<dbReference type="Proteomes" id="UP001152797">
    <property type="component" value="Unassembled WGS sequence"/>
</dbReference>
<organism evidence="2">
    <name type="scientific">Cladocopium goreaui</name>
    <dbReference type="NCBI Taxonomy" id="2562237"/>
    <lineage>
        <taxon>Eukaryota</taxon>
        <taxon>Sar</taxon>
        <taxon>Alveolata</taxon>
        <taxon>Dinophyceae</taxon>
        <taxon>Suessiales</taxon>
        <taxon>Symbiodiniaceae</taxon>
        <taxon>Cladocopium</taxon>
    </lineage>
</organism>
<dbReference type="OrthoDB" id="409886at2759"/>
<dbReference type="AlphaFoldDB" id="A0A9P1DKM2"/>
<protein>
    <submittedName>
        <fullName evidence="3">Tubulin epsilon and delta complex protein 1 domain-containing protein</fullName>
    </submittedName>
</protein>
<evidence type="ECO:0000313" key="3">
    <source>
        <dbReference type="EMBL" id="CAL4799351.1"/>
    </source>
</evidence>
<dbReference type="PANTHER" id="PTHR35076">
    <property type="entry name" value="TUBULIN EPSILON AND DELTA COMPLEX PROTEIN 1"/>
    <property type="match status" value="1"/>
</dbReference>
<proteinExistence type="predicted"/>
<evidence type="ECO:0000313" key="2">
    <source>
        <dbReference type="EMBL" id="CAI4012039.1"/>
    </source>
</evidence>
<feature type="domain" description="Tubulin epsilon and delta complex protein 1" evidence="1">
    <location>
        <begin position="123"/>
        <end position="300"/>
    </location>
</feature>
<dbReference type="EMBL" id="CAMXCT020005328">
    <property type="protein sequence ID" value="CAL1165414.1"/>
    <property type="molecule type" value="Genomic_DNA"/>
</dbReference>
<keyword evidence="4" id="KW-1185">Reference proteome</keyword>
<comment type="caution">
    <text evidence="2">The sequence shown here is derived from an EMBL/GenBank/DDBJ whole genome shotgun (WGS) entry which is preliminary data.</text>
</comment>
<name>A0A9P1DKM2_9DINO</name>
<reference evidence="2" key="1">
    <citation type="submission" date="2022-10" db="EMBL/GenBank/DDBJ databases">
        <authorList>
            <person name="Chen Y."/>
            <person name="Dougan E. K."/>
            <person name="Chan C."/>
            <person name="Rhodes N."/>
            <person name="Thang M."/>
        </authorList>
    </citation>
    <scope>NUCLEOTIDE SEQUENCE</scope>
</reference>